<protein>
    <submittedName>
        <fullName evidence="1">Uncharacterized protein</fullName>
    </submittedName>
</protein>
<evidence type="ECO:0000313" key="1">
    <source>
        <dbReference type="EMBL" id="CAH9122318.1"/>
    </source>
</evidence>
<proteinExistence type="predicted"/>
<comment type="caution">
    <text evidence="1">The sequence shown here is derived from an EMBL/GenBank/DDBJ whole genome shotgun (WGS) entry which is preliminary data.</text>
</comment>
<dbReference type="Proteomes" id="UP001152523">
    <property type="component" value="Unassembled WGS sequence"/>
</dbReference>
<dbReference type="EMBL" id="CAMAPF010000924">
    <property type="protein sequence ID" value="CAH9122318.1"/>
    <property type="molecule type" value="Genomic_DNA"/>
</dbReference>
<dbReference type="AlphaFoldDB" id="A0AAV0EE60"/>
<evidence type="ECO:0000313" key="2">
    <source>
        <dbReference type="Proteomes" id="UP001152523"/>
    </source>
</evidence>
<reference evidence="1" key="1">
    <citation type="submission" date="2022-07" db="EMBL/GenBank/DDBJ databases">
        <authorList>
            <person name="Macas J."/>
            <person name="Novak P."/>
            <person name="Neumann P."/>
        </authorList>
    </citation>
    <scope>NUCLEOTIDE SEQUENCE</scope>
</reference>
<gene>
    <name evidence="1" type="ORF">CEPIT_LOCUS24382</name>
</gene>
<accession>A0AAV0EE60</accession>
<organism evidence="1 2">
    <name type="scientific">Cuscuta epithymum</name>
    <dbReference type="NCBI Taxonomy" id="186058"/>
    <lineage>
        <taxon>Eukaryota</taxon>
        <taxon>Viridiplantae</taxon>
        <taxon>Streptophyta</taxon>
        <taxon>Embryophyta</taxon>
        <taxon>Tracheophyta</taxon>
        <taxon>Spermatophyta</taxon>
        <taxon>Magnoliopsida</taxon>
        <taxon>eudicotyledons</taxon>
        <taxon>Gunneridae</taxon>
        <taxon>Pentapetalae</taxon>
        <taxon>asterids</taxon>
        <taxon>lamiids</taxon>
        <taxon>Solanales</taxon>
        <taxon>Convolvulaceae</taxon>
        <taxon>Cuscuteae</taxon>
        <taxon>Cuscuta</taxon>
        <taxon>Cuscuta subgen. Cuscuta</taxon>
    </lineage>
</organism>
<keyword evidence="2" id="KW-1185">Reference proteome</keyword>
<name>A0AAV0EE60_9ASTE</name>
<sequence length="144" mass="17031">MSFLLFFFKFLRRKLQPPKSLVFSFVNRDLEMIELEHEQWSPQNAPHGVVTNHISTSRSIDYREADHGEVERGNDRPPTFATNHSPGQEIAKVAYRKEQTLDESGGEDVWRSNLRELIFRIQLEHHDKLIPYMYLYKLIKMNEG</sequence>